<dbReference type="PATRIC" id="fig|1133569.4.peg.1372"/>
<dbReference type="EMBL" id="AYYX01000034">
    <property type="protein sequence ID" value="KRM88466.1"/>
    <property type="molecule type" value="Genomic_DNA"/>
</dbReference>
<dbReference type="Gene3D" id="1.20.58.340">
    <property type="entry name" value="Magnesium transport protein CorA, transmembrane region"/>
    <property type="match status" value="2"/>
</dbReference>
<dbReference type="RefSeq" id="WP_010581557.1">
    <property type="nucleotide sequence ID" value="NZ_AHYZ01000214.1"/>
</dbReference>
<evidence type="ECO:0000256" key="3">
    <source>
        <dbReference type="ARBA" id="ARBA00022692"/>
    </source>
</evidence>
<dbReference type="OrthoDB" id="9803416at2"/>
<dbReference type="InterPro" id="IPR047199">
    <property type="entry name" value="CorA-like"/>
</dbReference>
<evidence type="ECO:0000256" key="1">
    <source>
        <dbReference type="ARBA" id="ARBA00004141"/>
    </source>
</evidence>
<dbReference type="PANTHER" id="PTHR47891:SF1">
    <property type="entry name" value="CORA-MAGNESIUM AND COBALT TRANSPORTER"/>
    <property type="match status" value="1"/>
</dbReference>
<keyword evidence="5 6" id="KW-0472">Membrane</keyword>
<comment type="caution">
    <text evidence="7">The sequence shown here is derived from an EMBL/GenBank/DDBJ whole genome shotgun (WGS) entry which is preliminary data.</text>
</comment>
<evidence type="ECO:0000313" key="8">
    <source>
        <dbReference type="Proteomes" id="UP000051576"/>
    </source>
</evidence>
<evidence type="ECO:0008006" key="9">
    <source>
        <dbReference type="Google" id="ProtNLM"/>
    </source>
</evidence>
<keyword evidence="3 6" id="KW-0812">Transmembrane</keyword>
<dbReference type="SUPFAM" id="SSF143865">
    <property type="entry name" value="CorA soluble domain-like"/>
    <property type="match status" value="1"/>
</dbReference>
<accession>A0A0R2CBG8</accession>
<dbReference type="Proteomes" id="UP000051576">
    <property type="component" value="Unassembled WGS sequence"/>
</dbReference>
<dbReference type="GO" id="GO:0016020">
    <property type="term" value="C:membrane"/>
    <property type="evidence" value="ECO:0007669"/>
    <property type="project" value="UniProtKB-SubCell"/>
</dbReference>
<organism evidence="7 8">
    <name type="scientific">Liquorilactobacillus vini DSM 20605</name>
    <dbReference type="NCBI Taxonomy" id="1133569"/>
    <lineage>
        <taxon>Bacteria</taxon>
        <taxon>Bacillati</taxon>
        <taxon>Bacillota</taxon>
        <taxon>Bacilli</taxon>
        <taxon>Lactobacillales</taxon>
        <taxon>Lactobacillaceae</taxon>
        <taxon>Liquorilactobacillus</taxon>
    </lineage>
</organism>
<dbReference type="PANTHER" id="PTHR47891">
    <property type="entry name" value="TRANSPORTER-RELATED"/>
    <property type="match status" value="1"/>
</dbReference>
<evidence type="ECO:0000256" key="5">
    <source>
        <dbReference type="ARBA" id="ARBA00023136"/>
    </source>
</evidence>
<sequence length="306" mass="35442">MIKQCATKPFNWLDVTDLDQNDKRMLLKHHQLNPLSIEYATDRHERAHYLNDLDQQTSLIIFNLPLPKSAVVNQQPSMHFTTSPLTFIIKKGDLFTFHNSQFNQLIKQLKALLSQHDTWTPKSFVLEALFAGTHYYDQIIEQLNDQRSNLVDNLDQKIQNQDLLALAEIEKSFVYILSGAQTNLMLLEKIAQAKETGKTKRIEHKAVIKLLIEARQAEQMAKISLDVTERLTATSNNLLNNNLNDTMKFLTVWSLVLTIPTIVTGFYGMNVFLPLAKYPAAWLLIIVLMVFLMLILWYYLKKHRFI</sequence>
<comment type="similarity">
    <text evidence="2">Belongs to the CorA metal ion transporter (MIT) (TC 1.A.35) family.</text>
</comment>
<dbReference type="eggNOG" id="COG0598">
    <property type="taxonomic scope" value="Bacteria"/>
</dbReference>
<comment type="subcellular location">
    <subcellularLocation>
        <location evidence="1">Membrane</location>
        <topology evidence="1">Multi-pass membrane protein</topology>
    </subcellularLocation>
</comment>
<dbReference type="Gene3D" id="3.30.460.20">
    <property type="entry name" value="CorA soluble domain-like"/>
    <property type="match status" value="1"/>
</dbReference>
<evidence type="ECO:0000256" key="6">
    <source>
        <dbReference type="SAM" id="Phobius"/>
    </source>
</evidence>
<evidence type="ECO:0000256" key="4">
    <source>
        <dbReference type="ARBA" id="ARBA00022989"/>
    </source>
</evidence>
<feature type="transmembrane region" description="Helical" evidence="6">
    <location>
        <begin position="280"/>
        <end position="300"/>
    </location>
</feature>
<keyword evidence="8" id="KW-1185">Reference proteome</keyword>
<reference evidence="7 8" key="1">
    <citation type="journal article" date="2015" name="Genome Announc.">
        <title>Expanding the biotechnology potential of lactobacilli through comparative genomics of 213 strains and associated genera.</title>
        <authorList>
            <person name="Sun Z."/>
            <person name="Harris H.M."/>
            <person name="McCann A."/>
            <person name="Guo C."/>
            <person name="Argimon S."/>
            <person name="Zhang W."/>
            <person name="Yang X."/>
            <person name="Jeffery I.B."/>
            <person name="Cooney J.C."/>
            <person name="Kagawa T.F."/>
            <person name="Liu W."/>
            <person name="Song Y."/>
            <person name="Salvetti E."/>
            <person name="Wrobel A."/>
            <person name="Rasinkangas P."/>
            <person name="Parkhill J."/>
            <person name="Rea M.C."/>
            <person name="O'Sullivan O."/>
            <person name="Ritari J."/>
            <person name="Douillard F.P."/>
            <person name="Paul Ross R."/>
            <person name="Yang R."/>
            <person name="Briner A.E."/>
            <person name="Felis G.E."/>
            <person name="de Vos W.M."/>
            <person name="Barrangou R."/>
            <person name="Klaenhammer T.R."/>
            <person name="Caufield P.W."/>
            <person name="Cui Y."/>
            <person name="Zhang H."/>
            <person name="O'Toole P.W."/>
        </authorList>
    </citation>
    <scope>NUCLEOTIDE SEQUENCE [LARGE SCALE GENOMIC DNA]</scope>
    <source>
        <strain evidence="7 8">DSM 20605</strain>
    </source>
</reference>
<dbReference type="InterPro" id="IPR045861">
    <property type="entry name" value="CorA_cytoplasmic_dom"/>
</dbReference>
<protein>
    <recommendedName>
        <fullName evidence="9">Magnesium transporter CorA family protein</fullName>
    </recommendedName>
</protein>
<evidence type="ECO:0000313" key="7">
    <source>
        <dbReference type="EMBL" id="KRM88466.1"/>
    </source>
</evidence>
<dbReference type="SUPFAM" id="SSF144083">
    <property type="entry name" value="Magnesium transport protein CorA, transmembrane region"/>
    <property type="match status" value="1"/>
</dbReference>
<dbReference type="CDD" id="cd12827">
    <property type="entry name" value="EcCorA_ZntB-like_u2"/>
    <property type="match status" value="1"/>
</dbReference>
<keyword evidence="4 6" id="KW-1133">Transmembrane helix</keyword>
<dbReference type="Pfam" id="PF01544">
    <property type="entry name" value="CorA"/>
    <property type="match status" value="1"/>
</dbReference>
<dbReference type="InterPro" id="IPR002523">
    <property type="entry name" value="MgTranspt_CorA/ZnTranspt_ZntB"/>
</dbReference>
<dbReference type="InterPro" id="IPR045863">
    <property type="entry name" value="CorA_TM1_TM2"/>
</dbReference>
<gene>
    <name evidence="7" type="ORF">FD21_GL001240</name>
</gene>
<evidence type="ECO:0000256" key="2">
    <source>
        <dbReference type="ARBA" id="ARBA00009765"/>
    </source>
</evidence>
<dbReference type="GO" id="GO:0046873">
    <property type="term" value="F:metal ion transmembrane transporter activity"/>
    <property type="evidence" value="ECO:0007669"/>
    <property type="project" value="InterPro"/>
</dbReference>
<dbReference type="AlphaFoldDB" id="A0A0R2CBG8"/>
<name>A0A0R2CBG8_9LACO</name>
<feature type="transmembrane region" description="Helical" evidence="6">
    <location>
        <begin position="249"/>
        <end position="268"/>
    </location>
</feature>
<proteinExistence type="inferred from homology"/>